<evidence type="ECO:0000256" key="2">
    <source>
        <dbReference type="ARBA" id="ARBA00022692"/>
    </source>
</evidence>
<feature type="coiled-coil region" evidence="5">
    <location>
        <begin position="873"/>
        <end position="900"/>
    </location>
</feature>
<dbReference type="PANTHER" id="PTHR10877:SF183">
    <property type="entry name" value="AT14535P-RELATED"/>
    <property type="match status" value="1"/>
</dbReference>
<dbReference type="InterPro" id="IPR013122">
    <property type="entry name" value="PKD1_2_channel"/>
</dbReference>
<evidence type="ECO:0000313" key="10">
    <source>
        <dbReference type="Proteomes" id="UP001189429"/>
    </source>
</evidence>
<feature type="transmembrane region" description="Helical" evidence="7">
    <location>
        <begin position="171"/>
        <end position="193"/>
    </location>
</feature>
<feature type="region of interest" description="Disordered" evidence="6">
    <location>
        <begin position="127"/>
        <end position="150"/>
    </location>
</feature>
<feature type="transmembrane region" description="Helical" evidence="7">
    <location>
        <begin position="664"/>
        <end position="685"/>
    </location>
</feature>
<keyword evidence="4 7" id="KW-0472">Membrane</keyword>
<dbReference type="Pfam" id="PF08016">
    <property type="entry name" value="PKD_channel"/>
    <property type="match status" value="1"/>
</dbReference>
<evidence type="ECO:0000256" key="4">
    <source>
        <dbReference type="ARBA" id="ARBA00023136"/>
    </source>
</evidence>
<evidence type="ECO:0000256" key="1">
    <source>
        <dbReference type="ARBA" id="ARBA00004141"/>
    </source>
</evidence>
<organism evidence="9 10">
    <name type="scientific">Prorocentrum cordatum</name>
    <dbReference type="NCBI Taxonomy" id="2364126"/>
    <lineage>
        <taxon>Eukaryota</taxon>
        <taxon>Sar</taxon>
        <taxon>Alveolata</taxon>
        <taxon>Dinophyceae</taxon>
        <taxon>Prorocentrales</taxon>
        <taxon>Prorocentraceae</taxon>
        <taxon>Prorocentrum</taxon>
    </lineage>
</organism>
<keyword evidence="2 7" id="KW-0812">Transmembrane</keyword>
<dbReference type="EMBL" id="CAUYUJ010019975">
    <property type="protein sequence ID" value="CAK0894988.1"/>
    <property type="molecule type" value="Genomic_DNA"/>
</dbReference>
<feature type="transmembrane region" description="Helical" evidence="7">
    <location>
        <begin position="600"/>
        <end position="620"/>
    </location>
</feature>
<dbReference type="PANTHER" id="PTHR10877">
    <property type="entry name" value="POLYCYSTIN FAMILY MEMBER"/>
    <property type="match status" value="1"/>
</dbReference>
<feature type="region of interest" description="Disordered" evidence="6">
    <location>
        <begin position="900"/>
        <end position="959"/>
    </location>
</feature>
<protein>
    <recommendedName>
        <fullName evidence="8">Polycystin cation channel PKD1/PKD2 domain-containing protein</fullName>
    </recommendedName>
</protein>
<evidence type="ECO:0000259" key="8">
    <source>
        <dbReference type="Pfam" id="PF08016"/>
    </source>
</evidence>
<feature type="compositionally biased region" description="Low complexity" evidence="6">
    <location>
        <begin position="918"/>
        <end position="946"/>
    </location>
</feature>
<evidence type="ECO:0000256" key="6">
    <source>
        <dbReference type="SAM" id="MobiDB-lite"/>
    </source>
</evidence>
<evidence type="ECO:0000313" key="9">
    <source>
        <dbReference type="EMBL" id="CAK0894988.1"/>
    </source>
</evidence>
<dbReference type="InterPro" id="IPR051223">
    <property type="entry name" value="Polycystin"/>
</dbReference>
<sequence>MSGKLFSYGCYVLAFFVGFYFFAIALFGHRYAQFHTEGRALATTMELFFGDVTTVEDVSGGYFLLFLVGFLIAFYIFSVHMFSAVINYAYNRVSEDMQAEFDKERRQAHSDRVKRKLANRRSLVTKEQTASAAAAEGQKSQKKSQPAFEHLDDETREKVQSFLNKTDHQHATFKVVSVCMFFLYAATYLWFLWANIAVGTSFELAAAVEAAIEAVEIDVPQRGGFTQYVRWGELWRNSHAQTWLVSALPEVLFAQRSEGPPWCLARWNCVVHMESGSAAQEMVLLTAVRRGAERNEGCLAAPCGGGGAFVGGPGLVPNRQAPRGGLAGSPACPAAAGHALPGSGFEVGGLPCSTSCAAGGELEISCSLDANFSLFTSTIRLAATTHDLFTYNTKTLKAEFALFNANHNVITLVGVTFDLLSSGSLRQSIDLHSMALIDLDGGARQVAATLAQRVFPGVLCVFFSVYFSASLLQELGQSFIRRSKDEQEDGYESRLSITLDFFLGDPFNALEVISILVSLTAAASFAAWLSKDMHLKGALEGSLVDFLNYLRNMTVWHKEFIRLSGVNMLFVFIRPIKFLKDGSVRMAKLWKTLFDARYDIFWFVVFMAVILLGFIMFSWISFGERHSAVDCSTFGRAMVFCVDYLFGRFDFGPLYEADPVMATLFFYPYLVLCYIVVSNTLFAIIDRTFATADPPAVSLKRKFKPFFGRLLRFIEWDNDHTMSQDPQFKKEEGPPTRAKRVHITSQRIATIRETGDFSAGGPAPSLKRARGIPDVCDVDERMQGGMVADWSRDEARKTVNYWSGLAAEKYAYRDEAAFIDVVMKGKEGGREGLEAEEARAKGKMEEAFRHVRYAREVHETMAERDQRSLAQYITVLEQNIQEEMARESALRREVARLREASAQIGGAPEAPPGPAGPGAPRRGLAAAPPRPGAAAAPPQPQLLEAPEGPEDDSESDDSW</sequence>
<keyword evidence="5" id="KW-0175">Coiled coil</keyword>
<feature type="transmembrane region" description="Helical" evidence="7">
    <location>
        <begin position="62"/>
        <end position="90"/>
    </location>
</feature>
<name>A0ABN9X6F2_9DINO</name>
<comment type="caution">
    <text evidence="9">The sequence shown here is derived from an EMBL/GenBank/DDBJ whole genome shotgun (WGS) entry which is preliminary data.</text>
</comment>
<accession>A0ABN9X6F2</accession>
<evidence type="ECO:0000256" key="7">
    <source>
        <dbReference type="SAM" id="Phobius"/>
    </source>
</evidence>
<gene>
    <name evidence="9" type="ORF">PCOR1329_LOCUS73876</name>
</gene>
<keyword evidence="10" id="KW-1185">Reference proteome</keyword>
<keyword evidence="3 7" id="KW-1133">Transmembrane helix</keyword>
<feature type="compositionally biased region" description="Acidic residues" evidence="6">
    <location>
        <begin position="947"/>
        <end position="959"/>
    </location>
</feature>
<evidence type="ECO:0000256" key="3">
    <source>
        <dbReference type="ARBA" id="ARBA00022989"/>
    </source>
</evidence>
<evidence type="ECO:0000256" key="5">
    <source>
        <dbReference type="SAM" id="Coils"/>
    </source>
</evidence>
<feature type="domain" description="Polycystin cation channel PKD1/PKD2" evidence="8">
    <location>
        <begin position="507"/>
        <end position="691"/>
    </location>
</feature>
<reference evidence="9" key="1">
    <citation type="submission" date="2023-10" db="EMBL/GenBank/DDBJ databases">
        <authorList>
            <person name="Chen Y."/>
            <person name="Shah S."/>
            <person name="Dougan E. K."/>
            <person name="Thang M."/>
            <person name="Chan C."/>
        </authorList>
    </citation>
    <scope>NUCLEOTIDE SEQUENCE [LARGE SCALE GENOMIC DNA]</scope>
</reference>
<feature type="transmembrane region" description="Helical" evidence="7">
    <location>
        <begin position="5"/>
        <end position="27"/>
    </location>
</feature>
<dbReference type="Gene3D" id="1.10.287.70">
    <property type="match status" value="1"/>
</dbReference>
<proteinExistence type="predicted"/>
<feature type="transmembrane region" description="Helical" evidence="7">
    <location>
        <begin position="509"/>
        <end position="529"/>
    </location>
</feature>
<comment type="subcellular location">
    <subcellularLocation>
        <location evidence="1">Membrane</location>
        <topology evidence="1">Multi-pass membrane protein</topology>
    </subcellularLocation>
</comment>
<dbReference type="Proteomes" id="UP001189429">
    <property type="component" value="Unassembled WGS sequence"/>
</dbReference>